<evidence type="ECO:0000313" key="6">
    <source>
        <dbReference type="EnsemblMetazoa" id="XP_030854875"/>
    </source>
</evidence>
<feature type="domain" description="Tetratricopeptide repeat protein 7 N-terminal" evidence="5">
    <location>
        <begin position="3"/>
        <end position="399"/>
    </location>
</feature>
<dbReference type="InParanoid" id="A0A7M7PPE7"/>
<evidence type="ECO:0000256" key="3">
    <source>
        <dbReference type="PROSITE-ProRule" id="PRU00339"/>
    </source>
</evidence>
<accession>A0A7M7PPE7</accession>
<evidence type="ECO:0000259" key="5">
    <source>
        <dbReference type="Pfam" id="PF19440"/>
    </source>
</evidence>
<feature type="region of interest" description="Disordered" evidence="4">
    <location>
        <begin position="276"/>
        <end position="313"/>
    </location>
</feature>
<dbReference type="Pfam" id="PF13174">
    <property type="entry name" value="TPR_6"/>
    <property type="match status" value="1"/>
</dbReference>
<sequence>MAANRKAVSRVESDIEKYRSECNWERIREVVNQNRVKSPHLEVLLHLATGECELELYLIQNPPNHETAAKAKKELSSARSHLLLAAKGAKHILYAESHLLLSKVHLAMGEYEEAIKNLDKAKLDDMASQEAPCTRLKIMAEAFAVRGMCMEKLADKQGDKKKREEHAEEIIANYERAGDLALYYLQEIEKGQQTNTTSSSSSSLGSGSHMVGPVLETAVQRAPLIYIQQGKMDQGINRFRHILKAVETRTSQNIRTTLARELAEVLLRGVCEHRYTPPSVDGREERTGSLSRSSVSGGSASSLRPASSRGSLKPKLYTMESRPSHCSNDYLFVPKSVGEEALLLLLISELQVNRDVVLSRSKEYSQSRQHTFFNATAVYDLLTIALTRRAQYQMLSETLDRTMRFSFEEFHLWMQFALSLISSGKFDRALQVLRGCSNVQPDNVTVLLLAAKVCLQHLQQLEEGLEFASKAVEVGKQPLAPRCHMMKGLAYGMMALEATRQDKRCELQRKSLSCFKQATSLDPDDHMAQFQMAMQLALSRQIPEALQRVRLALQLCADDLQSLHLLALLLSAQKQYTEALSVLEAAVLQYPDDFNLQFTKAKLEEVHLGPEEALVTCKQMLEHWRVGYEAVQHSSSSRGTGLIERVTSDRRSLVQMHLAEYSDRDSDARSERGKSSIHNSLAASRVEHALSEVASSSGSFIPKTGSQQLWMIQAHIWLAIAELYLSLERPEEAKACVQEASSIFPLSHQVMHTRGCIHEHNGEWDDAKQGYDSALAINPSHITSLQNLGCVYTQQGNLLMAERILREAVNMDPTSHQAWISLGNVLQASGQCEAAGECMLTGLQLESTNPILPFSTIPRSL</sequence>
<dbReference type="GeneID" id="578959"/>
<dbReference type="Pfam" id="PF13374">
    <property type="entry name" value="TPR_10"/>
    <property type="match status" value="1"/>
</dbReference>
<dbReference type="RefSeq" id="XP_030854875.1">
    <property type="nucleotide sequence ID" value="XM_030999015.1"/>
</dbReference>
<evidence type="ECO:0000256" key="1">
    <source>
        <dbReference type="ARBA" id="ARBA00002550"/>
    </source>
</evidence>
<feature type="repeat" description="TPR" evidence="3">
    <location>
        <begin position="782"/>
        <end position="815"/>
    </location>
</feature>
<dbReference type="FunFam" id="1.25.40.10:FF:003677">
    <property type="entry name" value="Uncharacterized protein"/>
    <property type="match status" value="1"/>
</dbReference>
<proteinExistence type="inferred from homology"/>
<reference evidence="7" key="1">
    <citation type="submission" date="2015-02" db="EMBL/GenBank/DDBJ databases">
        <title>Genome sequencing for Strongylocentrotus purpuratus.</title>
        <authorList>
            <person name="Murali S."/>
            <person name="Liu Y."/>
            <person name="Vee V."/>
            <person name="English A."/>
            <person name="Wang M."/>
            <person name="Skinner E."/>
            <person name="Han Y."/>
            <person name="Muzny D.M."/>
            <person name="Worley K.C."/>
            <person name="Gibbs R.A."/>
        </authorList>
    </citation>
    <scope>NUCLEOTIDE SEQUENCE</scope>
</reference>
<dbReference type="Gene3D" id="1.25.40.10">
    <property type="entry name" value="Tetratricopeptide repeat domain"/>
    <property type="match status" value="3"/>
</dbReference>
<dbReference type="InterPro" id="IPR045819">
    <property type="entry name" value="TTC7_N"/>
</dbReference>
<dbReference type="PANTHER" id="PTHR23083:SF464">
    <property type="entry name" value="TETRATRICOPEPTIDE REPEAT DOMAIN 7, ISOFORM A"/>
    <property type="match status" value="1"/>
</dbReference>
<dbReference type="OrthoDB" id="29013at2759"/>
<feature type="compositionally biased region" description="Basic and acidic residues" evidence="4">
    <location>
        <begin position="276"/>
        <end position="287"/>
    </location>
</feature>
<comment type="similarity">
    <text evidence="2">Belongs to the YPP1 family.</text>
</comment>
<dbReference type="GO" id="GO:0072659">
    <property type="term" value="P:protein localization to plasma membrane"/>
    <property type="evidence" value="ECO:0000318"/>
    <property type="project" value="GO_Central"/>
</dbReference>
<dbReference type="PANTHER" id="PTHR23083">
    <property type="entry name" value="TETRATRICOPEPTIDE REPEAT PROTEIN, TPR"/>
    <property type="match status" value="1"/>
</dbReference>
<dbReference type="AlphaFoldDB" id="A0A7M7PPE7"/>
<dbReference type="SMART" id="SM00028">
    <property type="entry name" value="TPR"/>
    <property type="match status" value="8"/>
</dbReference>
<dbReference type="Pfam" id="PF19440">
    <property type="entry name" value="TTC7_N"/>
    <property type="match status" value="1"/>
</dbReference>
<dbReference type="InterPro" id="IPR011990">
    <property type="entry name" value="TPR-like_helical_dom_sf"/>
</dbReference>
<comment type="function">
    <text evidence="1">Involved in endocytosis.</text>
</comment>
<feature type="compositionally biased region" description="Low complexity" evidence="4">
    <location>
        <begin position="288"/>
        <end position="302"/>
    </location>
</feature>
<dbReference type="FunFam" id="1.25.40.10:FF:000995">
    <property type="entry name" value="Uncharacterized protein, isoform B"/>
    <property type="match status" value="1"/>
</dbReference>
<dbReference type="KEGG" id="spu:578959"/>
<dbReference type="PROSITE" id="PS50005">
    <property type="entry name" value="TPR"/>
    <property type="match status" value="2"/>
</dbReference>
<feature type="repeat" description="TPR" evidence="3">
    <location>
        <begin position="748"/>
        <end position="781"/>
    </location>
</feature>
<protein>
    <recommendedName>
        <fullName evidence="5">Tetratricopeptide repeat protein 7 N-terminal domain-containing protein</fullName>
    </recommendedName>
</protein>
<keyword evidence="3" id="KW-0802">TPR repeat</keyword>
<dbReference type="InterPro" id="IPR051722">
    <property type="entry name" value="Endocytosis_PI4K-reg_protein"/>
</dbReference>
<dbReference type="Pfam" id="PF13181">
    <property type="entry name" value="TPR_8"/>
    <property type="match status" value="1"/>
</dbReference>
<dbReference type="OMA" id="EYYLACQ"/>
<dbReference type="SUPFAM" id="SSF48452">
    <property type="entry name" value="TPR-like"/>
    <property type="match status" value="2"/>
</dbReference>
<evidence type="ECO:0000313" key="7">
    <source>
        <dbReference type="Proteomes" id="UP000007110"/>
    </source>
</evidence>
<dbReference type="InterPro" id="IPR019734">
    <property type="entry name" value="TPR_rpt"/>
</dbReference>
<dbReference type="EnsemblMetazoa" id="XM_030999015">
    <property type="protein sequence ID" value="XP_030854875"/>
    <property type="gene ID" value="LOC578959"/>
</dbReference>
<evidence type="ECO:0000256" key="2">
    <source>
        <dbReference type="ARBA" id="ARBA00038251"/>
    </source>
</evidence>
<evidence type="ECO:0000256" key="4">
    <source>
        <dbReference type="SAM" id="MobiDB-lite"/>
    </source>
</evidence>
<name>A0A7M7PPE7_STRPU</name>
<dbReference type="FunFam" id="1.25.40.10:FF:002196">
    <property type="entry name" value="Uncharacterized protein"/>
    <property type="match status" value="1"/>
</dbReference>
<dbReference type="GO" id="GO:0005886">
    <property type="term" value="C:plasma membrane"/>
    <property type="evidence" value="ECO:0000318"/>
    <property type="project" value="GO_Central"/>
</dbReference>
<organism evidence="6 7">
    <name type="scientific">Strongylocentrotus purpuratus</name>
    <name type="common">Purple sea urchin</name>
    <dbReference type="NCBI Taxonomy" id="7668"/>
    <lineage>
        <taxon>Eukaryota</taxon>
        <taxon>Metazoa</taxon>
        <taxon>Echinodermata</taxon>
        <taxon>Eleutherozoa</taxon>
        <taxon>Echinozoa</taxon>
        <taxon>Echinoidea</taxon>
        <taxon>Euechinoidea</taxon>
        <taxon>Echinacea</taxon>
        <taxon>Camarodonta</taxon>
        <taxon>Echinidea</taxon>
        <taxon>Strongylocentrotidae</taxon>
        <taxon>Strongylocentrotus</taxon>
    </lineage>
</organism>
<dbReference type="GO" id="GO:0046854">
    <property type="term" value="P:phosphatidylinositol phosphate biosynthetic process"/>
    <property type="evidence" value="ECO:0000318"/>
    <property type="project" value="GO_Central"/>
</dbReference>
<reference evidence="6" key="2">
    <citation type="submission" date="2021-01" db="UniProtKB">
        <authorList>
            <consortium name="EnsemblMetazoa"/>
        </authorList>
    </citation>
    <scope>IDENTIFICATION</scope>
</reference>
<keyword evidence="7" id="KW-1185">Reference proteome</keyword>
<dbReference type="Proteomes" id="UP000007110">
    <property type="component" value="Unassembled WGS sequence"/>
</dbReference>